<keyword evidence="1" id="KW-0732">Signal</keyword>
<dbReference type="InterPro" id="IPR024079">
    <property type="entry name" value="MetalloPept_cat_dom_sf"/>
</dbReference>
<dbReference type="Pfam" id="PF13574">
    <property type="entry name" value="Reprolysin_2"/>
    <property type="match status" value="1"/>
</dbReference>
<sequence length="987" mass="100655">MTSIALCVALAFGAALPAAQAQAQAAKSALSQRAAPFWQSAGVVSDAQAGAARTSAAAKTPALSLKRYHAVTLDMPGMQSLTAGAPMERADGAVTGTLTISLPHPDGGFQRFVLSESPVMEAGLAARHPEIKTYKGRGLDDPSATLRMDITPQGLHASVRSPNGGWYVDPYYVQDTSVYAAYARGDLDNQHGPLIEGTVDESQLVLSRSFYKPGDTVEVRGSGFAPGASVSLSVRAETEGASQLAGVPAATATADGKGNIVATLAGAGNGTGAFEVIASDGNRSSAAAFHVLDANSADVAVAGQLRTYRLALVSDPSYAAYRPNVGNVTAAKVTLINRVTQVYEEETSIRLVLIDGTDALNLDTAAKMTGPDGPCGGSACFASDISTSCGPDILARNRIVAGLLAGASNFDIGHIALGLNGGGIASLGVVGRASKAQGCTGIPTPVGDFYAVDYVAHEMGHQFSGNHTFNGVQLNCAGGNRNTGTSVEPGSGSSIMAYAGICTTDNLQTHSDAYWSQRSFDEIVAYTSGAENSLNEVQMGVLTGFATDGQQFQLAYNGNLSAPIVRGANFTTAGIKAAIEGIAGWPAGAIVTVSAVGDTAFTVTFGGTLGGVNTSQLFLANASGGASGYIGEIIAGGPTTRRGTVSTTGNTAPNVTAPAGYTIPVRTPFALTGSATDPDGDPLTYMWEQNDRGAATGTGLISNTKLNGPLFRQFGTRAVVSATDTLIYDSPGENHTTADPTRVFPDMKQILSNNTNAGTGVCPTAAATPTAADIECFSEYLPTAAYVGVPNVNANPASLNFRLTARDGRGGVNSANTRLTLAPNAGPFLVTYPNTATVVDAGSAQTVTWSVANTDVAPVNTASVKITLSLDGGTTFPIVLAESVPNNGSAKVTLPANTSKTARVKVEAVGNVFFDVSNADFTIRLAGDVNGDGSVSCADLAAVKAAFGKRSGQAGFDAAADVVKDNVIDARDLAYVSQRLPQGSSCN</sequence>
<protein>
    <recommendedName>
        <fullName evidence="2">Dockerin domain-containing protein</fullName>
    </recommendedName>
</protein>
<dbReference type="InterPro" id="IPR016134">
    <property type="entry name" value="Dockerin_dom"/>
</dbReference>
<dbReference type="Proteomes" id="UP000502415">
    <property type="component" value="Chromosome"/>
</dbReference>
<feature type="chain" id="PRO_5031152886" description="Dockerin domain-containing protein" evidence="1">
    <location>
        <begin position="24"/>
        <end position="987"/>
    </location>
</feature>
<dbReference type="InterPro" id="IPR036439">
    <property type="entry name" value="Dockerin_dom_sf"/>
</dbReference>
<accession>A0A7Z2W1P3</accession>
<evidence type="ECO:0000313" key="3">
    <source>
        <dbReference type="EMBL" id="QJE03437.1"/>
    </source>
</evidence>
<dbReference type="Gene3D" id="1.10.1330.10">
    <property type="entry name" value="Dockerin domain"/>
    <property type="match status" value="1"/>
</dbReference>
<dbReference type="GO" id="GO:0000272">
    <property type="term" value="P:polysaccharide catabolic process"/>
    <property type="evidence" value="ECO:0007669"/>
    <property type="project" value="InterPro"/>
</dbReference>
<dbReference type="GO" id="GO:0008237">
    <property type="term" value="F:metallopeptidase activity"/>
    <property type="evidence" value="ECO:0007669"/>
    <property type="project" value="InterPro"/>
</dbReference>
<evidence type="ECO:0000259" key="2">
    <source>
        <dbReference type="PROSITE" id="PS51766"/>
    </source>
</evidence>
<dbReference type="Gene3D" id="2.60.40.230">
    <property type="entry name" value="Neocarzinostatin-like"/>
    <property type="match status" value="1"/>
</dbReference>
<dbReference type="KEGG" id="mfy:HH212_18070"/>
<dbReference type="InterPro" id="IPR002105">
    <property type="entry name" value="Dockerin_1_rpt"/>
</dbReference>
<dbReference type="CDD" id="cd14254">
    <property type="entry name" value="Dockerin_II"/>
    <property type="match status" value="1"/>
</dbReference>
<dbReference type="SUPFAM" id="SSF63446">
    <property type="entry name" value="Type I dockerin domain"/>
    <property type="match status" value="1"/>
</dbReference>
<dbReference type="InterPro" id="IPR018247">
    <property type="entry name" value="EF_Hand_1_Ca_BS"/>
</dbReference>
<gene>
    <name evidence="3" type="ORF">HH212_18070</name>
</gene>
<feature type="signal peptide" evidence="1">
    <location>
        <begin position="1"/>
        <end position="23"/>
    </location>
</feature>
<dbReference type="SUPFAM" id="SSF55486">
    <property type="entry name" value="Metalloproteases ('zincins'), catalytic domain"/>
    <property type="match status" value="1"/>
</dbReference>
<evidence type="ECO:0000313" key="4">
    <source>
        <dbReference type="Proteomes" id="UP000502415"/>
    </source>
</evidence>
<reference evidence="3 4" key="1">
    <citation type="submission" date="2020-04" db="EMBL/GenBank/DDBJ databases">
        <title>Genome sequencing of novel species.</title>
        <authorList>
            <person name="Heo J."/>
            <person name="Kim S.-J."/>
            <person name="Kim J.-S."/>
            <person name="Hong S.-B."/>
            <person name="Kwon S.-W."/>
        </authorList>
    </citation>
    <scope>NUCLEOTIDE SEQUENCE [LARGE SCALE GENOMIC DNA]</scope>
    <source>
        <strain evidence="3 4">GN2-R2</strain>
    </source>
</reference>
<organism evidence="3 4">
    <name type="scientific">Massilia forsythiae</name>
    <dbReference type="NCBI Taxonomy" id="2728020"/>
    <lineage>
        <taxon>Bacteria</taxon>
        <taxon>Pseudomonadati</taxon>
        <taxon>Pseudomonadota</taxon>
        <taxon>Betaproteobacteria</taxon>
        <taxon>Burkholderiales</taxon>
        <taxon>Oxalobacteraceae</taxon>
        <taxon>Telluria group</taxon>
        <taxon>Massilia</taxon>
    </lineage>
</organism>
<proteinExistence type="predicted"/>
<dbReference type="EMBL" id="CP051685">
    <property type="protein sequence ID" value="QJE03437.1"/>
    <property type="molecule type" value="Genomic_DNA"/>
</dbReference>
<name>A0A7Z2W1P3_9BURK</name>
<dbReference type="GO" id="GO:0004553">
    <property type="term" value="F:hydrolase activity, hydrolyzing O-glycosyl compounds"/>
    <property type="evidence" value="ECO:0007669"/>
    <property type="project" value="InterPro"/>
</dbReference>
<dbReference type="Pfam" id="PF00404">
    <property type="entry name" value="Dockerin_1"/>
    <property type="match status" value="1"/>
</dbReference>
<keyword evidence="4" id="KW-1185">Reference proteome</keyword>
<feature type="domain" description="Dockerin" evidence="2">
    <location>
        <begin position="922"/>
        <end position="987"/>
    </location>
</feature>
<dbReference type="AlphaFoldDB" id="A0A7Z2W1P3"/>
<dbReference type="PROSITE" id="PS51766">
    <property type="entry name" value="DOCKERIN"/>
    <property type="match status" value="1"/>
</dbReference>
<evidence type="ECO:0000256" key="1">
    <source>
        <dbReference type="SAM" id="SignalP"/>
    </source>
</evidence>
<dbReference type="PROSITE" id="PS00018">
    <property type="entry name" value="EF_HAND_1"/>
    <property type="match status" value="1"/>
</dbReference>
<dbReference type="Gene3D" id="3.40.390.10">
    <property type="entry name" value="Collagenase (Catalytic Domain)"/>
    <property type="match status" value="1"/>
</dbReference>